<evidence type="ECO:0000313" key="3">
    <source>
        <dbReference type="Proteomes" id="UP000682877"/>
    </source>
</evidence>
<organism evidence="2 3">
    <name type="scientific">Arabidopsis arenosa</name>
    <name type="common">Sand rock-cress</name>
    <name type="synonym">Cardaminopsis arenosa</name>
    <dbReference type="NCBI Taxonomy" id="38785"/>
    <lineage>
        <taxon>Eukaryota</taxon>
        <taxon>Viridiplantae</taxon>
        <taxon>Streptophyta</taxon>
        <taxon>Embryophyta</taxon>
        <taxon>Tracheophyta</taxon>
        <taxon>Spermatophyta</taxon>
        <taxon>Magnoliopsida</taxon>
        <taxon>eudicotyledons</taxon>
        <taxon>Gunneridae</taxon>
        <taxon>Pentapetalae</taxon>
        <taxon>rosids</taxon>
        <taxon>malvids</taxon>
        <taxon>Brassicales</taxon>
        <taxon>Brassicaceae</taxon>
        <taxon>Camelineae</taxon>
        <taxon>Arabidopsis</taxon>
    </lineage>
</organism>
<evidence type="ECO:0000256" key="1">
    <source>
        <dbReference type="SAM" id="MobiDB-lite"/>
    </source>
</evidence>
<evidence type="ECO:0000313" key="2">
    <source>
        <dbReference type="EMBL" id="CAE6101197.1"/>
    </source>
</evidence>
<gene>
    <name evidence="2" type="ORF">AARE701A_LOCUS15240</name>
</gene>
<proteinExistence type="predicted"/>
<feature type="region of interest" description="Disordered" evidence="1">
    <location>
        <begin position="1"/>
        <end position="20"/>
    </location>
</feature>
<protein>
    <submittedName>
        <fullName evidence="2">Uncharacterized protein</fullName>
    </submittedName>
</protein>
<sequence>MMSSAKQQEEDRHSILTGSGEWCHWEEEGGLGLELRSEDLEDL</sequence>
<dbReference type="Proteomes" id="UP000682877">
    <property type="component" value="Chromosome 6"/>
</dbReference>
<dbReference type="EMBL" id="LR999456">
    <property type="protein sequence ID" value="CAE6101197.1"/>
    <property type="molecule type" value="Genomic_DNA"/>
</dbReference>
<reference evidence="2" key="1">
    <citation type="submission" date="2021-01" db="EMBL/GenBank/DDBJ databases">
        <authorList>
            <person name="Bezrukov I."/>
        </authorList>
    </citation>
    <scope>NUCLEOTIDE SEQUENCE</scope>
</reference>
<dbReference type="AlphaFoldDB" id="A0A8S2APC2"/>
<accession>A0A8S2APC2</accession>
<name>A0A8S2APC2_ARAAE</name>
<keyword evidence="3" id="KW-1185">Reference proteome</keyword>